<protein>
    <submittedName>
        <fullName evidence="9">Metabolite transport protein</fullName>
    </submittedName>
    <submittedName>
        <fullName evidence="10">Sugar transporter</fullName>
    </submittedName>
</protein>
<evidence type="ECO:0000256" key="1">
    <source>
        <dbReference type="ARBA" id="ARBA00004651"/>
    </source>
</evidence>
<keyword evidence="5 7" id="KW-1133">Transmembrane helix</keyword>
<feature type="transmembrane region" description="Helical" evidence="7">
    <location>
        <begin position="67"/>
        <end position="86"/>
    </location>
</feature>
<feature type="transmembrane region" description="Helical" evidence="7">
    <location>
        <begin position="190"/>
        <end position="210"/>
    </location>
</feature>
<evidence type="ECO:0000259" key="8">
    <source>
        <dbReference type="PROSITE" id="PS50850"/>
    </source>
</evidence>
<evidence type="ECO:0000313" key="11">
    <source>
        <dbReference type="Proteomes" id="UP000185487"/>
    </source>
</evidence>
<evidence type="ECO:0000313" key="9">
    <source>
        <dbReference type="EMBL" id="APT34652.1"/>
    </source>
</evidence>
<dbReference type="InterPro" id="IPR020846">
    <property type="entry name" value="MFS_dom"/>
</dbReference>
<reference evidence="10 12" key="2">
    <citation type="submission" date="2016-10" db="EMBL/GenBank/DDBJ databases">
        <authorList>
            <person name="Varghese N."/>
            <person name="Submissions S."/>
        </authorList>
    </citation>
    <scope>NUCLEOTIDE SEQUENCE [LARGE SCALE GENOMIC DNA]</scope>
    <source>
        <strain evidence="10 12">CBMB27</strain>
    </source>
</reference>
<reference evidence="9 11" key="1">
    <citation type="submission" date="2016-04" db="EMBL/GenBank/DDBJ databases">
        <title>Complete genome sequencing and analysis of CBMB27, Methylobacterium phyllosphaerae isolated from leaf tissues of rice (Oryza sativa L.).</title>
        <authorList>
            <person name="Lee Y."/>
            <person name="Hwangbo K."/>
            <person name="Chung H."/>
            <person name="Yoo J."/>
            <person name="Kim K.Y."/>
            <person name="Sa T.M."/>
            <person name="Um Y."/>
            <person name="Madhaiyan M."/>
        </authorList>
    </citation>
    <scope>NUCLEOTIDE SEQUENCE [LARGE SCALE GENOMIC DNA]</scope>
    <source>
        <strain evidence="9 11">CBMB27</strain>
    </source>
</reference>
<keyword evidence="3" id="KW-1003">Cell membrane</keyword>
<dbReference type="Gene3D" id="1.20.1250.20">
    <property type="entry name" value="MFS general substrate transporter like domains"/>
    <property type="match status" value="1"/>
</dbReference>
<organism evidence="10 12">
    <name type="scientific">Methylobacterium phyllosphaerae</name>
    <dbReference type="NCBI Taxonomy" id="418223"/>
    <lineage>
        <taxon>Bacteria</taxon>
        <taxon>Pseudomonadati</taxon>
        <taxon>Pseudomonadota</taxon>
        <taxon>Alphaproteobacteria</taxon>
        <taxon>Hyphomicrobiales</taxon>
        <taxon>Methylobacteriaceae</taxon>
        <taxon>Methylobacterium</taxon>
    </lineage>
</organism>
<dbReference type="PANTHER" id="PTHR43045">
    <property type="entry name" value="SHIKIMATE TRANSPORTER"/>
    <property type="match status" value="1"/>
</dbReference>
<dbReference type="Proteomes" id="UP000185487">
    <property type="component" value="Chromosome"/>
</dbReference>
<keyword evidence="4 7" id="KW-0812">Transmembrane</keyword>
<dbReference type="AlphaFoldDB" id="A0AAE8L8D7"/>
<dbReference type="PANTHER" id="PTHR43045:SF1">
    <property type="entry name" value="SHIKIMATE TRANSPORTER"/>
    <property type="match status" value="1"/>
</dbReference>
<dbReference type="EMBL" id="FOPK01000022">
    <property type="protein sequence ID" value="SFH38119.1"/>
    <property type="molecule type" value="Genomic_DNA"/>
</dbReference>
<dbReference type="Pfam" id="PF07690">
    <property type="entry name" value="MFS_1"/>
    <property type="match status" value="1"/>
</dbReference>
<dbReference type="SUPFAM" id="SSF103473">
    <property type="entry name" value="MFS general substrate transporter"/>
    <property type="match status" value="1"/>
</dbReference>
<proteinExistence type="predicted"/>
<keyword evidence="2" id="KW-0813">Transport</keyword>
<evidence type="ECO:0000256" key="7">
    <source>
        <dbReference type="SAM" id="Phobius"/>
    </source>
</evidence>
<dbReference type="KEGG" id="mphy:MCBMB27_05361"/>
<keyword evidence="10" id="KW-0762">Sugar transport</keyword>
<evidence type="ECO:0000256" key="4">
    <source>
        <dbReference type="ARBA" id="ARBA00022692"/>
    </source>
</evidence>
<dbReference type="EMBL" id="CP015367">
    <property type="protein sequence ID" value="APT34652.1"/>
    <property type="molecule type" value="Genomic_DNA"/>
</dbReference>
<evidence type="ECO:0000256" key="3">
    <source>
        <dbReference type="ARBA" id="ARBA00022475"/>
    </source>
</evidence>
<evidence type="ECO:0000256" key="2">
    <source>
        <dbReference type="ARBA" id="ARBA00022448"/>
    </source>
</evidence>
<dbReference type="Proteomes" id="UP000199140">
    <property type="component" value="Unassembled WGS sequence"/>
</dbReference>
<comment type="subcellular location">
    <subcellularLocation>
        <location evidence="1">Cell membrane</location>
        <topology evidence="1">Multi-pass membrane protein</topology>
    </subcellularLocation>
</comment>
<dbReference type="GO" id="GO:0022857">
    <property type="term" value="F:transmembrane transporter activity"/>
    <property type="evidence" value="ECO:0007669"/>
    <property type="project" value="InterPro"/>
</dbReference>
<keyword evidence="6 7" id="KW-0472">Membrane</keyword>
<dbReference type="PROSITE" id="PS50850">
    <property type="entry name" value="MFS"/>
    <property type="match status" value="1"/>
</dbReference>
<accession>A0AAE8L8D7</accession>
<keyword evidence="11" id="KW-1185">Reference proteome</keyword>
<dbReference type="InterPro" id="IPR011701">
    <property type="entry name" value="MFS"/>
</dbReference>
<name>A0AAE8L8D7_9HYPH</name>
<evidence type="ECO:0000313" key="12">
    <source>
        <dbReference type="Proteomes" id="UP000199140"/>
    </source>
</evidence>
<gene>
    <name evidence="9" type="ORF">MCBMB27_05361</name>
    <name evidence="10" type="ORF">SAMN05192567_12255</name>
</gene>
<sequence length="244" mass="26445">MLETPVFEEMKAKKQVAKAPVLDAVRLYWKDILLTCLIRTGQQAPFVLFTTYLLSYGTGVLKLERSFLFNCVLAAAATSLITTPLFGYLSDRIGRKRMYLIGAFTMLVFAFPYYWLINSAIPAVIALTVVASLVVHDMQYGPQAAFIAESFPPNVRYSGASIGYQLASLTSGGPAPIIATWLMHTYGTSTAISCYLAIIAAISLISAALLKDRSQEDYISVAPRAPDLDAGQPLVASSAKPTLS</sequence>
<dbReference type="GO" id="GO:0005886">
    <property type="term" value="C:plasma membrane"/>
    <property type="evidence" value="ECO:0007669"/>
    <property type="project" value="UniProtKB-SubCell"/>
</dbReference>
<evidence type="ECO:0000313" key="10">
    <source>
        <dbReference type="EMBL" id="SFH38119.1"/>
    </source>
</evidence>
<evidence type="ECO:0000256" key="6">
    <source>
        <dbReference type="ARBA" id="ARBA00023136"/>
    </source>
</evidence>
<evidence type="ECO:0000256" key="5">
    <source>
        <dbReference type="ARBA" id="ARBA00022989"/>
    </source>
</evidence>
<feature type="domain" description="Major facilitator superfamily (MFS) profile" evidence="8">
    <location>
        <begin position="1"/>
        <end position="215"/>
    </location>
</feature>
<dbReference type="InterPro" id="IPR036259">
    <property type="entry name" value="MFS_trans_sf"/>
</dbReference>